<keyword evidence="2" id="KW-0067">ATP-binding</keyword>
<dbReference type="InterPro" id="IPR010488">
    <property type="entry name" value="Zeta_toxin_domain"/>
</dbReference>
<dbReference type="Proteomes" id="UP000275385">
    <property type="component" value="Unassembled WGS sequence"/>
</dbReference>
<keyword evidence="1" id="KW-0547">Nucleotide-binding</keyword>
<comment type="caution">
    <text evidence="4">The sequence shown here is derived from an EMBL/GenBank/DDBJ whole genome shotgun (WGS) entry which is preliminary data.</text>
</comment>
<evidence type="ECO:0000256" key="2">
    <source>
        <dbReference type="ARBA" id="ARBA00022840"/>
    </source>
</evidence>
<dbReference type="Pfam" id="PF06414">
    <property type="entry name" value="Zeta_toxin"/>
    <property type="match status" value="1"/>
</dbReference>
<keyword evidence="5" id="KW-1185">Reference proteome</keyword>
<accession>A0A420Y4U3</accession>
<reference evidence="4 5" key="1">
    <citation type="submission" date="2018-08" db="EMBL/GenBank/DDBJ databases">
        <title>Draft genome of the lignicolous fungus Coniochaeta pulveracea.</title>
        <authorList>
            <person name="Borstlap C.J."/>
            <person name="De Witt R.N."/>
            <person name="Botha A."/>
            <person name="Volschenk H."/>
        </authorList>
    </citation>
    <scope>NUCLEOTIDE SEQUENCE [LARGE SCALE GENOMIC DNA]</scope>
    <source>
        <strain evidence="4 5">CAB683</strain>
    </source>
</reference>
<dbReference type="SUPFAM" id="SSF52540">
    <property type="entry name" value="P-loop containing nucleoside triphosphate hydrolases"/>
    <property type="match status" value="1"/>
</dbReference>
<dbReference type="InterPro" id="IPR027417">
    <property type="entry name" value="P-loop_NTPase"/>
</dbReference>
<feature type="domain" description="Zeta toxin" evidence="3">
    <location>
        <begin position="39"/>
        <end position="228"/>
    </location>
</feature>
<name>A0A420Y4U3_9PEZI</name>
<sequence length="321" mass="35520">MAFSQHILSTEDSLRIFHNDIVPTELTPVLPYNHQIDTLTPLAVLIVGQTGAGKTRLSPLLLSAFSTLGRHPAHFIADTYKAYHPSYLTIINSPNPSLASPATGTDARKWLTMACEYAADHKLDVLVESACRHPDDFAGLVRVFRERGYRVCVAIMAVPKPLSRLGILVRFHRDLPEARSGKLPLRLTPKKVHDDSYLGLVEATRFVAEQGCVDEVVVVRRGNGVVYHDWRTGDGRYEGLVEAVERERRRPLTEDEMEGARRDLEWLEGMTGLKSEVVEDVAEIGTMIGELAKAAVTDTEGEVLPVPTPLDALKFIGHGLL</sequence>
<proteinExistence type="predicted"/>
<dbReference type="Gene3D" id="3.40.50.300">
    <property type="entry name" value="P-loop containing nucleotide triphosphate hydrolases"/>
    <property type="match status" value="1"/>
</dbReference>
<dbReference type="AlphaFoldDB" id="A0A420Y4U3"/>
<dbReference type="GO" id="GO:0016301">
    <property type="term" value="F:kinase activity"/>
    <property type="evidence" value="ECO:0007669"/>
    <property type="project" value="InterPro"/>
</dbReference>
<evidence type="ECO:0000259" key="3">
    <source>
        <dbReference type="Pfam" id="PF06414"/>
    </source>
</evidence>
<gene>
    <name evidence="4" type="ORF">DL546_006351</name>
</gene>
<evidence type="ECO:0000313" key="4">
    <source>
        <dbReference type="EMBL" id="RKU42895.1"/>
    </source>
</evidence>
<dbReference type="GO" id="GO:0005524">
    <property type="term" value="F:ATP binding"/>
    <property type="evidence" value="ECO:0007669"/>
    <property type="project" value="UniProtKB-KW"/>
</dbReference>
<dbReference type="OrthoDB" id="2881954at2759"/>
<evidence type="ECO:0000313" key="5">
    <source>
        <dbReference type="Proteomes" id="UP000275385"/>
    </source>
</evidence>
<organism evidence="4 5">
    <name type="scientific">Coniochaeta pulveracea</name>
    <dbReference type="NCBI Taxonomy" id="177199"/>
    <lineage>
        <taxon>Eukaryota</taxon>
        <taxon>Fungi</taxon>
        <taxon>Dikarya</taxon>
        <taxon>Ascomycota</taxon>
        <taxon>Pezizomycotina</taxon>
        <taxon>Sordariomycetes</taxon>
        <taxon>Sordariomycetidae</taxon>
        <taxon>Coniochaetales</taxon>
        <taxon>Coniochaetaceae</taxon>
        <taxon>Coniochaeta</taxon>
    </lineage>
</organism>
<evidence type="ECO:0000256" key="1">
    <source>
        <dbReference type="ARBA" id="ARBA00022741"/>
    </source>
</evidence>
<dbReference type="EMBL" id="QVQW01000050">
    <property type="protein sequence ID" value="RKU42895.1"/>
    <property type="molecule type" value="Genomic_DNA"/>
</dbReference>
<protein>
    <recommendedName>
        <fullName evidence="3">Zeta toxin domain-containing protein</fullName>
    </recommendedName>
</protein>